<evidence type="ECO:0000256" key="1">
    <source>
        <dbReference type="SAM" id="Coils"/>
    </source>
</evidence>
<feature type="coiled-coil region" evidence="1">
    <location>
        <begin position="406"/>
        <end position="433"/>
    </location>
</feature>
<feature type="domain" description="Reverse transcriptase Ty1/copia-type" evidence="3">
    <location>
        <begin position="59"/>
        <end position="125"/>
    </location>
</feature>
<comment type="caution">
    <text evidence="4">The sequence shown here is derived from an EMBL/GenBank/DDBJ whole genome shotgun (WGS) entry which is preliminary data.</text>
</comment>
<evidence type="ECO:0000256" key="2">
    <source>
        <dbReference type="SAM" id="MobiDB-lite"/>
    </source>
</evidence>
<keyword evidence="5" id="KW-1185">Reference proteome</keyword>
<dbReference type="PANTHER" id="PTHR11439">
    <property type="entry name" value="GAG-POL-RELATED RETROTRANSPOSON"/>
    <property type="match status" value="1"/>
</dbReference>
<dbReference type="Proteomes" id="UP001187471">
    <property type="component" value="Unassembled WGS sequence"/>
</dbReference>
<evidence type="ECO:0000313" key="4">
    <source>
        <dbReference type="EMBL" id="KAK2968846.1"/>
    </source>
</evidence>
<sequence>MEEQKDDDMENVISPPSSPQVSTQERASPTLSESPPRCTRSRSDIYEETEEVTQRIGYNPSLFKEFKNAMAQVFGMTDIGLMSYYLGIEVTEQDDGIFIFQEGYAKEILNEFKMDDANPVSTPVECGVKLSKKDIGEKVDPTFFKSLVGSLGYLTCTRPDILFGIGLISRYMEAPTVTHMKAAKRILRYLKAEYISVTSCVCQAIWLRFLLRELHLPQEESTKIFVDNKSAIALAKNPVFHDRSKHINARYQYITKCITEKAVELKYVKSQDQVAGGPSSDSISLFREEVVDADEVVEVERLSLSWSDGELVMVISIVTDGVVSVGSPMSMSSTPREGFLESRSIEAFTTKRLMRSYSWGSDFSEHRAARNSKGNMSKENENPNMVTNPYQAIVMARDSLKQKEESMKMQSEIERLDDEVKELKEKTEDEKSSRCHAPVFGSGVIDGAGGSGGGVRCRRVMTELGHWDKDSLIIAMIPVLKN</sequence>
<dbReference type="EMBL" id="JAVXUO010002882">
    <property type="protein sequence ID" value="KAK2968846.1"/>
    <property type="molecule type" value="Genomic_DNA"/>
</dbReference>
<dbReference type="Pfam" id="PF07727">
    <property type="entry name" value="RVT_2"/>
    <property type="match status" value="1"/>
</dbReference>
<dbReference type="InterPro" id="IPR013103">
    <property type="entry name" value="RVT_2"/>
</dbReference>
<protein>
    <recommendedName>
        <fullName evidence="3">Reverse transcriptase Ty1/copia-type domain-containing protein</fullName>
    </recommendedName>
</protein>
<feature type="compositionally biased region" description="Acidic residues" evidence="2">
    <location>
        <begin position="1"/>
        <end position="10"/>
    </location>
</feature>
<feature type="region of interest" description="Disordered" evidence="2">
    <location>
        <begin position="1"/>
        <end position="45"/>
    </location>
</feature>
<organism evidence="4 5">
    <name type="scientific">Escallonia rubra</name>
    <dbReference type="NCBI Taxonomy" id="112253"/>
    <lineage>
        <taxon>Eukaryota</taxon>
        <taxon>Viridiplantae</taxon>
        <taxon>Streptophyta</taxon>
        <taxon>Embryophyta</taxon>
        <taxon>Tracheophyta</taxon>
        <taxon>Spermatophyta</taxon>
        <taxon>Magnoliopsida</taxon>
        <taxon>eudicotyledons</taxon>
        <taxon>Gunneridae</taxon>
        <taxon>Pentapetalae</taxon>
        <taxon>asterids</taxon>
        <taxon>campanulids</taxon>
        <taxon>Escalloniales</taxon>
        <taxon>Escalloniaceae</taxon>
        <taxon>Escallonia</taxon>
    </lineage>
</organism>
<proteinExistence type="predicted"/>
<accession>A0AA88QW84</accession>
<dbReference type="CDD" id="cd09272">
    <property type="entry name" value="RNase_HI_RT_Ty1"/>
    <property type="match status" value="1"/>
</dbReference>
<gene>
    <name evidence="4" type="ORF">RJ640_000825</name>
</gene>
<evidence type="ECO:0000259" key="3">
    <source>
        <dbReference type="Pfam" id="PF07727"/>
    </source>
</evidence>
<name>A0AA88QW84_9ASTE</name>
<dbReference type="PANTHER" id="PTHR11439:SF517">
    <property type="entry name" value="CYSTEINE-RICH RLK (RECEPTOR-LIKE PROTEIN KINASE) 8"/>
    <property type="match status" value="1"/>
</dbReference>
<evidence type="ECO:0000313" key="5">
    <source>
        <dbReference type="Proteomes" id="UP001187471"/>
    </source>
</evidence>
<keyword evidence="1" id="KW-0175">Coiled coil</keyword>
<reference evidence="4" key="1">
    <citation type="submission" date="2022-12" db="EMBL/GenBank/DDBJ databases">
        <title>Draft genome assemblies for two species of Escallonia (Escalloniales).</title>
        <authorList>
            <person name="Chanderbali A."/>
            <person name="Dervinis C."/>
            <person name="Anghel I."/>
            <person name="Soltis D."/>
            <person name="Soltis P."/>
            <person name="Zapata F."/>
        </authorList>
    </citation>
    <scope>NUCLEOTIDE SEQUENCE</scope>
    <source>
        <strain evidence="4">UCBG92.1500</strain>
        <tissue evidence="4">Leaf</tissue>
    </source>
</reference>
<feature type="compositionally biased region" description="Polar residues" evidence="2">
    <location>
        <begin position="19"/>
        <end position="33"/>
    </location>
</feature>
<dbReference type="AlphaFoldDB" id="A0AA88QW84"/>